<reference evidence="1" key="1">
    <citation type="submission" date="2023-01" db="EMBL/GenBank/DDBJ databases">
        <title>Sulfurovum sp. zt1-1 genome assembly.</title>
        <authorList>
            <person name="Wang J."/>
        </authorList>
    </citation>
    <scope>NUCLEOTIDE SEQUENCE</scope>
    <source>
        <strain evidence="1">Zt1-1</strain>
    </source>
</reference>
<evidence type="ECO:0000313" key="2">
    <source>
        <dbReference type="Proteomes" id="UP001169069"/>
    </source>
</evidence>
<evidence type="ECO:0000313" key="1">
    <source>
        <dbReference type="EMBL" id="MDM5271548.1"/>
    </source>
</evidence>
<dbReference type="Proteomes" id="UP001169069">
    <property type="component" value="Unassembled WGS sequence"/>
</dbReference>
<organism evidence="1 2">
    <name type="scientific">Sulfurovum zhangzhouensis</name>
    <dbReference type="NCBI Taxonomy" id="3019067"/>
    <lineage>
        <taxon>Bacteria</taxon>
        <taxon>Pseudomonadati</taxon>
        <taxon>Campylobacterota</taxon>
        <taxon>Epsilonproteobacteria</taxon>
        <taxon>Campylobacterales</taxon>
        <taxon>Sulfurovaceae</taxon>
        <taxon>Sulfurovum</taxon>
    </lineage>
</organism>
<accession>A0ABT7QXI2</accession>
<name>A0ABT7QXI2_9BACT</name>
<comment type="caution">
    <text evidence="1">The sequence shown here is derived from an EMBL/GenBank/DDBJ whole genome shotgun (WGS) entry which is preliminary data.</text>
</comment>
<proteinExistence type="predicted"/>
<dbReference type="EMBL" id="JAQIBD010000002">
    <property type="protein sequence ID" value="MDM5271548.1"/>
    <property type="molecule type" value="Genomic_DNA"/>
</dbReference>
<gene>
    <name evidence="1" type="ORF">PGH07_05125</name>
</gene>
<protein>
    <submittedName>
        <fullName evidence="1">Uncharacterized protein</fullName>
    </submittedName>
</protein>
<dbReference type="RefSeq" id="WP_289413111.1">
    <property type="nucleotide sequence ID" value="NZ_JAQIBD010000002.1"/>
</dbReference>
<sequence length="146" mass="16474">MNKQNFITITLIITGLALNPLMGETVENRIGYSKVNHSSIISSIAKILLNRGLEEDAAKLIASELIDEEDGVLLSMMINSLENHDIVTKDEVLSYLSQAALHKQKLDFKSYDQLIGMVEKIKQKPIDDITRHKLRELAKVNQQLFV</sequence>
<keyword evidence="2" id="KW-1185">Reference proteome</keyword>